<feature type="compositionally biased region" description="Basic and acidic residues" evidence="1">
    <location>
        <begin position="1"/>
        <end position="17"/>
    </location>
</feature>
<protein>
    <submittedName>
        <fullName evidence="2">Uncharacterized protein</fullName>
    </submittedName>
</protein>
<evidence type="ECO:0000313" key="2">
    <source>
        <dbReference type="EMBL" id="CAB9529499.1"/>
    </source>
</evidence>
<keyword evidence="3" id="KW-1185">Reference proteome</keyword>
<feature type="region of interest" description="Disordered" evidence="1">
    <location>
        <begin position="1"/>
        <end position="23"/>
    </location>
</feature>
<name>A0A9N8F2K6_9STRA</name>
<organism evidence="2 3">
    <name type="scientific">Seminavis robusta</name>
    <dbReference type="NCBI Taxonomy" id="568900"/>
    <lineage>
        <taxon>Eukaryota</taxon>
        <taxon>Sar</taxon>
        <taxon>Stramenopiles</taxon>
        <taxon>Ochrophyta</taxon>
        <taxon>Bacillariophyta</taxon>
        <taxon>Bacillariophyceae</taxon>
        <taxon>Bacillariophycidae</taxon>
        <taxon>Naviculales</taxon>
        <taxon>Naviculaceae</taxon>
        <taxon>Seminavis</taxon>
    </lineage>
</organism>
<reference evidence="2" key="1">
    <citation type="submission" date="2020-06" db="EMBL/GenBank/DDBJ databases">
        <authorList>
            <consortium name="Plant Systems Biology data submission"/>
        </authorList>
    </citation>
    <scope>NUCLEOTIDE SEQUENCE</scope>
    <source>
        <strain evidence="2">D6</strain>
    </source>
</reference>
<evidence type="ECO:0000313" key="3">
    <source>
        <dbReference type="Proteomes" id="UP001153069"/>
    </source>
</evidence>
<comment type="caution">
    <text evidence="2">The sequence shown here is derived from an EMBL/GenBank/DDBJ whole genome shotgun (WGS) entry which is preliminary data.</text>
</comment>
<dbReference type="AlphaFoldDB" id="A0A9N8F2K6"/>
<gene>
    <name evidence="2" type="ORF">SEMRO_2520_G330160.1</name>
</gene>
<accession>A0A9N8F2K6</accession>
<proteinExistence type="predicted"/>
<sequence length="313" mass="35446">MAPPKADECGKKRKNDDDNAPVGKQKKIVGVHQAVSPFTNSDIVSVVTGYLGVQDLFRLAFSSKAILSVLSYEHVIRSVMLRNLDHKLIDRFAEEHPSCSVVTLANIIYQIQKERIYVPSVPRLLRLVISHIGCEACGKPRHKRDMRGHENGVALCMRCMARLTAYKNSQNAKFRHGRMAGRHDQTRVILLRSTYKSHLLGKAEPAGSILTVGDMDQWKNFETILQGRDETYNPRKHLGPDIVAAFLNIGQTEVPDNHPNYWSAQYVCHKLQKHGPEPSHRMGRPLFHCHHDFDQFVRKRKAAEGPDSDDSDD</sequence>
<dbReference type="Proteomes" id="UP001153069">
    <property type="component" value="Unassembled WGS sequence"/>
</dbReference>
<dbReference type="EMBL" id="CAICTM010002518">
    <property type="protein sequence ID" value="CAB9529499.1"/>
    <property type="molecule type" value="Genomic_DNA"/>
</dbReference>
<evidence type="ECO:0000256" key="1">
    <source>
        <dbReference type="SAM" id="MobiDB-lite"/>
    </source>
</evidence>